<dbReference type="GO" id="GO:0004674">
    <property type="term" value="F:protein serine/threonine kinase activity"/>
    <property type="evidence" value="ECO:0007669"/>
    <property type="project" value="UniProtKB-KW"/>
</dbReference>
<dbReference type="EMBL" id="JAGFBR010000006">
    <property type="protein sequence ID" value="KAH0464881.1"/>
    <property type="molecule type" value="Genomic_DNA"/>
</dbReference>
<feature type="domain" description="Protein kinase" evidence="10">
    <location>
        <begin position="220"/>
        <end position="485"/>
    </location>
</feature>
<dbReference type="SUPFAM" id="SSF56112">
    <property type="entry name" value="Protein kinase-like (PK-like)"/>
    <property type="match status" value="1"/>
</dbReference>
<comment type="caution">
    <text evidence="11">The sequence shown here is derived from an EMBL/GenBank/DDBJ whole genome shotgun (WGS) entry which is preliminary data.</text>
</comment>
<comment type="catalytic activity">
    <reaction evidence="6">
        <text>L-threonyl-[protein] + ATP = O-phospho-L-threonyl-[protein] + ADP + H(+)</text>
        <dbReference type="Rhea" id="RHEA:46608"/>
        <dbReference type="Rhea" id="RHEA-COMP:11060"/>
        <dbReference type="Rhea" id="RHEA-COMP:11605"/>
        <dbReference type="ChEBI" id="CHEBI:15378"/>
        <dbReference type="ChEBI" id="CHEBI:30013"/>
        <dbReference type="ChEBI" id="CHEBI:30616"/>
        <dbReference type="ChEBI" id="CHEBI:61977"/>
        <dbReference type="ChEBI" id="CHEBI:456216"/>
        <dbReference type="EC" id="2.7.11.1"/>
    </reaction>
</comment>
<evidence type="ECO:0000259" key="10">
    <source>
        <dbReference type="PROSITE" id="PS50011"/>
    </source>
</evidence>
<evidence type="ECO:0000256" key="2">
    <source>
        <dbReference type="ARBA" id="ARBA00022679"/>
    </source>
</evidence>
<dbReference type="Gene3D" id="1.10.510.10">
    <property type="entry name" value="Transferase(Phosphotransferase) domain 1"/>
    <property type="match status" value="1"/>
</dbReference>
<dbReference type="InterPro" id="IPR001245">
    <property type="entry name" value="Ser-Thr/Tyr_kinase_cat_dom"/>
</dbReference>
<dbReference type="Pfam" id="PF07714">
    <property type="entry name" value="PK_Tyr_Ser-Thr"/>
    <property type="match status" value="1"/>
</dbReference>
<dbReference type="CDD" id="cd13999">
    <property type="entry name" value="STKc_MAP3K-like"/>
    <property type="match status" value="1"/>
</dbReference>
<protein>
    <recommendedName>
        <fullName evidence="10">Protein kinase domain-containing protein</fullName>
    </recommendedName>
</protein>
<evidence type="ECO:0000256" key="1">
    <source>
        <dbReference type="ARBA" id="ARBA00022527"/>
    </source>
</evidence>
<feature type="binding site" evidence="8">
    <location>
        <position position="247"/>
    </location>
    <ligand>
        <name>ATP</name>
        <dbReference type="ChEBI" id="CHEBI:30616"/>
    </ligand>
</feature>
<gene>
    <name evidence="11" type="ORF">IEQ34_004984</name>
</gene>
<accession>A0AAV7H6V8</accession>
<dbReference type="SMART" id="SM00220">
    <property type="entry name" value="S_TKc"/>
    <property type="match status" value="1"/>
</dbReference>
<sequence>MTTFPIRLRSFNDVPFTVRLHSFDVPYVLDRKRELACCKGLKSYRFEASGIASVVDTEVRKRHWSSAASSHQKQVVGEFRILAVITLATAFRSFLGTRARVLLAWIFPRKAKPFFLHYKSVAAAAVMMLGISSQRRLCFLGLRGEERGSGYGNGKMMEIRMSYGRDGQNGGIERGKFTNSGPKKAADSVHPGRPSVDSNCTNPVENLEIDKKLLIDPKKLYIGSKIGEGAHGKVYEGKFGEQVVALKIINGGSTTEEKMTIQARFIREVNMMSKVKHENLVKFIGACKEPIMVIATELLPGMSLKKYLESIRPKQLDLRLATSFAVDIARAMECLHANGIIHRDLKPDNLLLTANQKNVKLVDFGLAREETVTEMMTAETGTYRWMAPELYSTVTLRRGEKKHYTNKVDVYSFGIVLWELLTNRMPFEGMSNLQAAYAAAFKQERPSIPEDTPADLDFIIRSCWVEEPNMRPDFSQIIRMLNAFLFTLTPSSPQPDASPAVISSSNGTLTANTTRSVRKLSFLRQLFAAKRAGNSRTT</sequence>
<dbReference type="InterPro" id="IPR008271">
    <property type="entry name" value="Ser/Thr_kinase_AS"/>
</dbReference>
<keyword evidence="3 8" id="KW-0547">Nucleotide-binding</keyword>
<dbReference type="PROSITE" id="PS00107">
    <property type="entry name" value="PROTEIN_KINASE_ATP"/>
    <property type="match status" value="1"/>
</dbReference>
<name>A0AAV7H6V8_DENCH</name>
<evidence type="ECO:0000256" key="4">
    <source>
        <dbReference type="ARBA" id="ARBA00022777"/>
    </source>
</evidence>
<keyword evidence="4" id="KW-0418">Kinase</keyword>
<evidence type="ECO:0000313" key="12">
    <source>
        <dbReference type="Proteomes" id="UP000775213"/>
    </source>
</evidence>
<evidence type="ECO:0000313" key="11">
    <source>
        <dbReference type="EMBL" id="KAH0464881.1"/>
    </source>
</evidence>
<keyword evidence="12" id="KW-1185">Reference proteome</keyword>
<dbReference type="InterPro" id="IPR017441">
    <property type="entry name" value="Protein_kinase_ATP_BS"/>
</dbReference>
<dbReference type="PRINTS" id="PR00109">
    <property type="entry name" value="TYRKINASE"/>
</dbReference>
<dbReference type="InterPro" id="IPR051681">
    <property type="entry name" value="Ser/Thr_Kinases-Pseudokinases"/>
</dbReference>
<evidence type="ECO:0000256" key="8">
    <source>
        <dbReference type="PROSITE-ProRule" id="PRU10141"/>
    </source>
</evidence>
<dbReference type="PANTHER" id="PTHR44329">
    <property type="entry name" value="SERINE/THREONINE-PROTEIN KINASE TNNI3K-RELATED"/>
    <property type="match status" value="1"/>
</dbReference>
<evidence type="ECO:0000256" key="5">
    <source>
        <dbReference type="ARBA" id="ARBA00022840"/>
    </source>
</evidence>
<evidence type="ECO:0000256" key="9">
    <source>
        <dbReference type="SAM" id="MobiDB-lite"/>
    </source>
</evidence>
<reference evidence="11 12" key="1">
    <citation type="journal article" date="2021" name="Hortic Res">
        <title>Chromosome-scale assembly of the Dendrobium chrysotoxum genome enhances the understanding of orchid evolution.</title>
        <authorList>
            <person name="Zhang Y."/>
            <person name="Zhang G.Q."/>
            <person name="Zhang D."/>
            <person name="Liu X.D."/>
            <person name="Xu X.Y."/>
            <person name="Sun W.H."/>
            <person name="Yu X."/>
            <person name="Zhu X."/>
            <person name="Wang Z.W."/>
            <person name="Zhao X."/>
            <person name="Zhong W.Y."/>
            <person name="Chen H."/>
            <person name="Yin W.L."/>
            <person name="Huang T."/>
            <person name="Niu S.C."/>
            <person name="Liu Z.J."/>
        </authorList>
    </citation>
    <scope>NUCLEOTIDE SEQUENCE [LARGE SCALE GENOMIC DNA]</scope>
    <source>
        <strain evidence="11">Lindl</strain>
    </source>
</reference>
<dbReference type="Gene3D" id="3.30.200.20">
    <property type="entry name" value="Phosphorylase Kinase, domain 1"/>
    <property type="match status" value="1"/>
</dbReference>
<dbReference type="PROSITE" id="PS00108">
    <property type="entry name" value="PROTEIN_KINASE_ST"/>
    <property type="match status" value="1"/>
</dbReference>
<dbReference type="InterPro" id="IPR000719">
    <property type="entry name" value="Prot_kinase_dom"/>
</dbReference>
<dbReference type="FunFam" id="3.30.200.20:FF:000034">
    <property type="entry name" value="Kinase suppressor of Ras 1"/>
    <property type="match status" value="1"/>
</dbReference>
<organism evidence="11 12">
    <name type="scientific">Dendrobium chrysotoxum</name>
    <name type="common">Orchid</name>
    <dbReference type="NCBI Taxonomy" id="161865"/>
    <lineage>
        <taxon>Eukaryota</taxon>
        <taxon>Viridiplantae</taxon>
        <taxon>Streptophyta</taxon>
        <taxon>Embryophyta</taxon>
        <taxon>Tracheophyta</taxon>
        <taxon>Spermatophyta</taxon>
        <taxon>Magnoliopsida</taxon>
        <taxon>Liliopsida</taxon>
        <taxon>Asparagales</taxon>
        <taxon>Orchidaceae</taxon>
        <taxon>Epidendroideae</taxon>
        <taxon>Malaxideae</taxon>
        <taxon>Dendrobiinae</taxon>
        <taxon>Dendrobium</taxon>
    </lineage>
</organism>
<evidence type="ECO:0000256" key="3">
    <source>
        <dbReference type="ARBA" id="ARBA00022741"/>
    </source>
</evidence>
<dbReference type="GO" id="GO:0005524">
    <property type="term" value="F:ATP binding"/>
    <property type="evidence" value="ECO:0007669"/>
    <property type="project" value="UniProtKB-UniRule"/>
</dbReference>
<comment type="catalytic activity">
    <reaction evidence="7">
        <text>L-seryl-[protein] + ATP = O-phospho-L-seryl-[protein] + ADP + H(+)</text>
        <dbReference type="Rhea" id="RHEA:17989"/>
        <dbReference type="Rhea" id="RHEA-COMP:9863"/>
        <dbReference type="Rhea" id="RHEA-COMP:11604"/>
        <dbReference type="ChEBI" id="CHEBI:15378"/>
        <dbReference type="ChEBI" id="CHEBI:29999"/>
        <dbReference type="ChEBI" id="CHEBI:30616"/>
        <dbReference type="ChEBI" id="CHEBI:83421"/>
        <dbReference type="ChEBI" id="CHEBI:456216"/>
        <dbReference type="EC" id="2.7.11.1"/>
    </reaction>
</comment>
<dbReference type="PROSITE" id="PS50011">
    <property type="entry name" value="PROTEIN_KINASE_DOM"/>
    <property type="match status" value="1"/>
</dbReference>
<evidence type="ECO:0000256" key="7">
    <source>
        <dbReference type="ARBA" id="ARBA00048679"/>
    </source>
</evidence>
<dbReference type="InterPro" id="IPR011009">
    <property type="entry name" value="Kinase-like_dom_sf"/>
</dbReference>
<dbReference type="PANTHER" id="PTHR44329:SF84">
    <property type="entry name" value="PROTEIN KINASE LIKE PROTEIN"/>
    <property type="match status" value="1"/>
</dbReference>
<keyword evidence="5 8" id="KW-0067">ATP-binding</keyword>
<feature type="region of interest" description="Disordered" evidence="9">
    <location>
        <begin position="174"/>
        <end position="201"/>
    </location>
</feature>
<dbReference type="AlphaFoldDB" id="A0AAV7H6V8"/>
<keyword evidence="1" id="KW-0723">Serine/threonine-protein kinase</keyword>
<proteinExistence type="predicted"/>
<dbReference type="Proteomes" id="UP000775213">
    <property type="component" value="Unassembled WGS sequence"/>
</dbReference>
<evidence type="ECO:0000256" key="6">
    <source>
        <dbReference type="ARBA" id="ARBA00047899"/>
    </source>
</evidence>
<keyword evidence="2" id="KW-0808">Transferase</keyword>